<reference evidence="2 3" key="1">
    <citation type="submission" date="2015-12" db="EMBL/GenBank/DDBJ databases">
        <title>Draft genome of the nematode, Onchocerca flexuosa.</title>
        <authorList>
            <person name="Mitreva M."/>
        </authorList>
    </citation>
    <scope>NUCLEOTIDE SEQUENCE [LARGE SCALE GENOMIC DNA]</scope>
    <source>
        <strain evidence="2">Red Deer</strain>
    </source>
</reference>
<proteinExistence type="predicted"/>
<dbReference type="OrthoDB" id="5790074at2759"/>
<accession>A0A238BU48</accession>
<gene>
    <name evidence="2" type="ORF">X798_04868</name>
</gene>
<dbReference type="Proteomes" id="UP000242913">
    <property type="component" value="Unassembled WGS sequence"/>
</dbReference>
<organism evidence="2 3">
    <name type="scientific">Onchocerca flexuosa</name>
    <dbReference type="NCBI Taxonomy" id="387005"/>
    <lineage>
        <taxon>Eukaryota</taxon>
        <taxon>Metazoa</taxon>
        <taxon>Ecdysozoa</taxon>
        <taxon>Nematoda</taxon>
        <taxon>Chromadorea</taxon>
        <taxon>Rhabditida</taxon>
        <taxon>Spirurina</taxon>
        <taxon>Spiruromorpha</taxon>
        <taxon>Filarioidea</taxon>
        <taxon>Onchocercidae</taxon>
        <taxon>Onchocerca</taxon>
    </lineage>
</organism>
<name>A0A238BU48_9BILA</name>
<evidence type="ECO:0000313" key="3">
    <source>
        <dbReference type="Proteomes" id="UP000242913"/>
    </source>
</evidence>
<keyword evidence="1" id="KW-0812">Transmembrane</keyword>
<evidence type="ECO:0000313" key="2">
    <source>
        <dbReference type="EMBL" id="OZC08078.1"/>
    </source>
</evidence>
<keyword evidence="1" id="KW-0472">Membrane</keyword>
<sequence>MDMKNLLTTIFFNIFSKFVIRAVYTQHPLSFSPCTFPSPLYQPIQFRSYCNLMPHLPFICDLHQQLSDSGSVVILEAFEKFKSLLIKNDSSLTLGILVVRQLSPPTSSSVVYSNKHEYDCLFDDEYIHMNAEKIQQFVISARTFIKIYASTLYKRWFPEDKTYGQPNILAIIILDGLVNDVRKIPYVKIYTDNFLLLSSMLNIQSECVNNILQGWPLHLVIADLIEQLGHSLREFCLLHGGFRLHVVPSWAILVFISCIFLSFSAVFMEWFIVRRKTRRKRAITGIQLHVNKSKAHIIFY</sequence>
<dbReference type="EMBL" id="KZ270015">
    <property type="protein sequence ID" value="OZC08078.1"/>
    <property type="molecule type" value="Genomic_DNA"/>
</dbReference>
<keyword evidence="3" id="KW-1185">Reference proteome</keyword>
<keyword evidence="1" id="KW-1133">Transmembrane helix</keyword>
<dbReference type="AlphaFoldDB" id="A0A238BU48"/>
<feature type="transmembrane region" description="Helical" evidence="1">
    <location>
        <begin position="250"/>
        <end position="273"/>
    </location>
</feature>
<evidence type="ECO:0000256" key="1">
    <source>
        <dbReference type="SAM" id="Phobius"/>
    </source>
</evidence>
<protein>
    <submittedName>
        <fullName evidence="2">Uncharacterized protein</fullName>
    </submittedName>
</protein>